<evidence type="ECO:0000256" key="1">
    <source>
        <dbReference type="SAM" id="MobiDB-lite"/>
    </source>
</evidence>
<comment type="caution">
    <text evidence="2">The sequence shown here is derived from an EMBL/GenBank/DDBJ whole genome shotgun (WGS) entry which is preliminary data.</text>
</comment>
<name>A0A375FP42_9BURK</name>
<reference evidence="4" key="1">
    <citation type="submission" date="2018-01" db="EMBL/GenBank/DDBJ databases">
        <authorList>
            <person name="Gaut B.S."/>
            <person name="Morton B.R."/>
            <person name="Clegg M.T."/>
            <person name="Duvall M.R."/>
        </authorList>
    </citation>
    <scope>NUCLEOTIDE SEQUENCE [LARGE SCALE GENOMIC DNA]</scope>
</reference>
<dbReference type="EMBL" id="OGUS01000073">
    <property type="protein sequence ID" value="SPC07396.1"/>
    <property type="molecule type" value="Genomic_DNA"/>
</dbReference>
<organism evidence="2 4">
    <name type="scientific">Cupriavidus oxalaticus</name>
    <dbReference type="NCBI Taxonomy" id="96344"/>
    <lineage>
        <taxon>Bacteria</taxon>
        <taxon>Pseudomonadati</taxon>
        <taxon>Pseudomonadota</taxon>
        <taxon>Betaproteobacteria</taxon>
        <taxon>Burkholderiales</taxon>
        <taxon>Burkholderiaceae</taxon>
        <taxon>Cupriavidus</taxon>
    </lineage>
</organism>
<accession>A0A375FP42</accession>
<evidence type="ECO:0000313" key="2">
    <source>
        <dbReference type="EMBL" id="SPC07396.1"/>
    </source>
</evidence>
<reference evidence="2" key="2">
    <citation type="submission" date="2018-01" db="EMBL/GenBank/DDBJ databases">
        <authorList>
            <person name="Clerissi C."/>
        </authorList>
    </citation>
    <scope>NUCLEOTIDE SEQUENCE</scope>
    <source>
        <strain evidence="2">Cupriavidus oxalaticus LMG 2235</strain>
    </source>
</reference>
<dbReference type="AlphaFoldDB" id="A0A375FP42"/>
<sequence>MRRPEYCRRPPSPPAPLPHAGEGSKPPELERPTAFSPLPRARERGGGEGQHLNEVPPLISPLTA</sequence>
<dbReference type="Proteomes" id="UP000256862">
    <property type="component" value="Chromosome CO2235"/>
</dbReference>
<proteinExistence type="predicted"/>
<gene>
    <name evidence="3" type="ORF">CO2235_150421</name>
    <name evidence="2" type="ORF">CO2235_U670009</name>
</gene>
<dbReference type="EMBL" id="OGUS01000115">
    <property type="protein sequence ID" value="SPC12766.1"/>
    <property type="molecule type" value="Genomic_DNA"/>
</dbReference>
<evidence type="ECO:0000313" key="4">
    <source>
        <dbReference type="Proteomes" id="UP000256862"/>
    </source>
</evidence>
<evidence type="ECO:0000313" key="3">
    <source>
        <dbReference type="EMBL" id="SPC12766.1"/>
    </source>
</evidence>
<feature type="region of interest" description="Disordered" evidence="1">
    <location>
        <begin position="1"/>
        <end position="64"/>
    </location>
</feature>
<protein>
    <submittedName>
        <fullName evidence="2">Uncharacterized protein</fullName>
    </submittedName>
</protein>